<accession>A0A7M2TDM3</accession>
<name>A0A7M2TDM3_STRCW</name>
<evidence type="ECO:0000313" key="1">
    <source>
        <dbReference type="EMBL" id="QOV46847.1"/>
    </source>
</evidence>
<dbReference type="EMBL" id="CP063374">
    <property type="protein sequence ID" value="QOV46847.1"/>
    <property type="molecule type" value="Genomic_DNA"/>
</dbReference>
<proteinExistence type="predicted"/>
<keyword evidence="2" id="KW-1185">Reference proteome</keyword>
<protein>
    <submittedName>
        <fullName evidence="1">Uncharacterized protein</fullName>
    </submittedName>
</protein>
<gene>
    <name evidence="1" type="ORF">IPT68_13730</name>
</gene>
<dbReference type="Proteomes" id="UP000594008">
    <property type="component" value="Chromosome"/>
</dbReference>
<organism evidence="1 2">
    <name type="scientific">Streptomyces chromofuscus</name>
    <dbReference type="NCBI Taxonomy" id="42881"/>
    <lineage>
        <taxon>Bacteria</taxon>
        <taxon>Bacillati</taxon>
        <taxon>Actinomycetota</taxon>
        <taxon>Actinomycetes</taxon>
        <taxon>Kitasatosporales</taxon>
        <taxon>Streptomycetaceae</taxon>
        <taxon>Streptomyces</taxon>
    </lineage>
</organism>
<evidence type="ECO:0000313" key="2">
    <source>
        <dbReference type="Proteomes" id="UP000594008"/>
    </source>
</evidence>
<reference evidence="1 2" key="1">
    <citation type="submission" date="2020-10" db="EMBL/GenBank/DDBJ databases">
        <title>Streptomyces chromofuscus complate genome analysis.</title>
        <authorList>
            <person name="Anwar N."/>
        </authorList>
    </citation>
    <scope>NUCLEOTIDE SEQUENCE [LARGE SCALE GENOMIC DNA]</scope>
    <source>
        <strain evidence="1 2">DSM 40273</strain>
    </source>
</reference>
<dbReference type="AlphaFoldDB" id="A0A7M2TDM3"/>
<dbReference type="KEGG" id="schf:IPT68_13730"/>
<dbReference type="RefSeq" id="WP_189699053.1">
    <property type="nucleotide sequence ID" value="NZ_BMTA01000011.1"/>
</dbReference>
<sequence length="47" mass="5089">MLEKGQLNYLSSVQSDALIPAGKNVPAVPGTPRSVWLQTGYLIQHLP</sequence>